<dbReference type="InterPro" id="IPR029012">
    <property type="entry name" value="Helix_hairpin_bin_sf"/>
</dbReference>
<accession>A0A1W6K0Q5</accession>
<dbReference type="EMBL" id="CP020477">
    <property type="protein sequence ID" value="ARM76108.1"/>
    <property type="molecule type" value="Genomic_DNA"/>
</dbReference>
<dbReference type="InterPro" id="IPR037292">
    <property type="entry name" value="D-63_sf"/>
</dbReference>
<evidence type="ECO:0000313" key="2">
    <source>
        <dbReference type="Proteomes" id="UP000193404"/>
    </source>
</evidence>
<reference evidence="1 2" key="1">
    <citation type="submission" date="2017-03" db="EMBL/GenBank/DDBJ databases">
        <title>Sulfur activation and transportation mechanism of thermophilic Archaea Acidianus manzaensis YN-25.</title>
        <authorList>
            <person name="Ma Y."/>
            <person name="Yang Y."/>
            <person name="Xia J."/>
        </authorList>
    </citation>
    <scope>NUCLEOTIDE SEQUENCE [LARGE SCALE GENOMIC DNA]</scope>
    <source>
        <strain evidence="1 2">YN-25</strain>
    </source>
</reference>
<gene>
    <name evidence="1" type="ORF">B6F84_08785</name>
</gene>
<dbReference type="RefSeq" id="WP_148691891.1">
    <property type="nucleotide sequence ID" value="NZ_CP020477.1"/>
</dbReference>
<keyword evidence="2" id="KW-1185">Reference proteome</keyword>
<name>A0A1W6K0Q5_9CREN</name>
<proteinExistence type="predicted"/>
<evidence type="ECO:0000313" key="1">
    <source>
        <dbReference type="EMBL" id="ARM76108.1"/>
    </source>
</evidence>
<dbReference type="AlphaFoldDB" id="A0A1W6K0Q5"/>
<dbReference type="Proteomes" id="UP000193404">
    <property type="component" value="Chromosome"/>
</dbReference>
<dbReference type="GeneID" id="41591008"/>
<dbReference type="Gene3D" id="1.10.287.660">
    <property type="entry name" value="Helix hairpin bin"/>
    <property type="match status" value="1"/>
</dbReference>
<protein>
    <submittedName>
        <fullName evidence="1">Uncharacterized protein</fullName>
    </submittedName>
</protein>
<dbReference type="SUPFAM" id="SSF109801">
    <property type="entry name" value="Hypothetical protein D-63"/>
    <property type="match status" value="1"/>
</dbReference>
<dbReference type="InterPro" id="IPR048986">
    <property type="entry name" value="SSV1_D-63"/>
</dbReference>
<dbReference type="KEGG" id="aman:B6F84_08785"/>
<organism evidence="1 2">
    <name type="scientific">Acidianus manzaensis</name>
    <dbReference type="NCBI Taxonomy" id="282676"/>
    <lineage>
        <taxon>Archaea</taxon>
        <taxon>Thermoproteota</taxon>
        <taxon>Thermoprotei</taxon>
        <taxon>Sulfolobales</taxon>
        <taxon>Sulfolobaceae</taxon>
        <taxon>Acidianus</taxon>
    </lineage>
</organism>
<sequence length="83" mass="10055">MTEQTTELHELFTELDENIRELLSLVRMLKTEFRFSDVIDDETISSRLEKSIFLAQKIESNLYSLKREVRYDKNDIKRRLEDE</sequence>
<dbReference type="Pfam" id="PF20940">
    <property type="entry name" value="SSV1_D-63"/>
    <property type="match status" value="1"/>
</dbReference>
<dbReference type="STRING" id="282676.B6F84_08785"/>
<dbReference type="OrthoDB" id="44048at2157"/>